<gene>
    <name evidence="2" type="ORF">AUCHE_11_00060</name>
</gene>
<feature type="region of interest" description="Disordered" evidence="1">
    <location>
        <begin position="87"/>
        <end position="158"/>
    </location>
</feature>
<dbReference type="STRING" id="100225.SAMN05421595_2825"/>
<organism evidence="2 3">
    <name type="scientific">Austwickia chelonae NBRC 105200</name>
    <dbReference type="NCBI Taxonomy" id="1184607"/>
    <lineage>
        <taxon>Bacteria</taxon>
        <taxon>Bacillati</taxon>
        <taxon>Actinomycetota</taxon>
        <taxon>Actinomycetes</taxon>
        <taxon>Micrococcales</taxon>
        <taxon>Dermatophilaceae</taxon>
        <taxon>Austwickia</taxon>
    </lineage>
</organism>
<proteinExistence type="predicted"/>
<name>K6W9Q2_9MICO</name>
<accession>K6W9Q2</accession>
<reference evidence="2 3" key="1">
    <citation type="submission" date="2012-08" db="EMBL/GenBank/DDBJ databases">
        <title>Whole genome shotgun sequence of Austwickia chelonae NBRC 105200.</title>
        <authorList>
            <person name="Yoshida I."/>
            <person name="Hosoyama A."/>
            <person name="Tsuchikane K."/>
            <person name="Katsumata H."/>
            <person name="Ando Y."/>
            <person name="Ohji S."/>
            <person name="Hamada M."/>
            <person name="Tamura T."/>
            <person name="Yamazoe A."/>
            <person name="Yamazaki S."/>
            <person name="Fujita N."/>
        </authorList>
    </citation>
    <scope>NUCLEOTIDE SEQUENCE [LARGE SCALE GENOMIC DNA]</scope>
    <source>
        <strain evidence="2 3">NBRC 105200</strain>
    </source>
</reference>
<dbReference type="Proteomes" id="UP000008495">
    <property type="component" value="Unassembled WGS sequence"/>
</dbReference>
<evidence type="ECO:0000256" key="1">
    <source>
        <dbReference type="SAM" id="MobiDB-lite"/>
    </source>
</evidence>
<dbReference type="RefSeq" id="WP_006503302.1">
    <property type="nucleotide sequence ID" value="NZ_BAGZ01000011.1"/>
</dbReference>
<keyword evidence="3" id="KW-1185">Reference proteome</keyword>
<dbReference type="AlphaFoldDB" id="K6W9Q2"/>
<protein>
    <recommendedName>
        <fullName evidence="4">YtxH domain-containing protein</fullName>
    </recommendedName>
</protein>
<evidence type="ECO:0008006" key="4">
    <source>
        <dbReference type="Google" id="ProtNLM"/>
    </source>
</evidence>
<comment type="caution">
    <text evidence="2">The sequence shown here is derived from an EMBL/GenBank/DDBJ whole genome shotgun (WGS) entry which is preliminary data.</text>
</comment>
<evidence type="ECO:0000313" key="3">
    <source>
        <dbReference type="Proteomes" id="UP000008495"/>
    </source>
</evidence>
<dbReference type="eggNOG" id="ENOG5033C8D">
    <property type="taxonomic scope" value="Bacteria"/>
</dbReference>
<dbReference type="EMBL" id="BAGZ01000011">
    <property type="protein sequence ID" value="GAB78547.1"/>
    <property type="molecule type" value="Genomic_DNA"/>
</dbReference>
<sequence length="158" mass="16608">MRGRLLFIAGLGVGYLLGARAGRSQYEKIMSQADALWNDARVQEKVEQAQTLATDAASTAGAAVVDKAKEKAPEVAATLTGMAETAKEKISDLGHDSGSGEEPARPTETGIPATPPGRQVDTDAPWTTDTYGETRASRAQARNGWNPAAPDASSRKPE</sequence>
<dbReference type="OrthoDB" id="5125216at2"/>
<evidence type="ECO:0000313" key="2">
    <source>
        <dbReference type="EMBL" id="GAB78547.1"/>
    </source>
</evidence>